<keyword evidence="7" id="KW-0677">Repeat</keyword>
<keyword evidence="9 12" id="KW-0472">Membrane</keyword>
<evidence type="ECO:0000256" key="1">
    <source>
        <dbReference type="ARBA" id="ARBA00004251"/>
    </source>
</evidence>
<dbReference type="FunFam" id="3.80.10.10:FF:000213">
    <property type="entry name" value="Tyrosine-sulfated glycopeptide receptor 1"/>
    <property type="match status" value="1"/>
</dbReference>
<keyword evidence="11" id="KW-0325">Glycoprotein</keyword>
<dbReference type="Pfam" id="PF13516">
    <property type="entry name" value="LRR_6"/>
    <property type="match status" value="1"/>
</dbReference>
<feature type="chain" id="PRO_5010577445" evidence="13">
    <location>
        <begin position="22"/>
        <end position="1063"/>
    </location>
</feature>
<dbReference type="InterPro" id="IPR013210">
    <property type="entry name" value="LRR_N_plant-typ"/>
</dbReference>
<keyword evidence="3" id="KW-1003">Cell membrane</keyword>
<accession>A0A1U8IXZ2</accession>
<dbReference type="STRING" id="3635.A0A1U8IXZ2"/>
<evidence type="ECO:0000256" key="6">
    <source>
        <dbReference type="ARBA" id="ARBA00022729"/>
    </source>
</evidence>
<keyword evidence="15" id="KW-1185">Reference proteome</keyword>
<keyword evidence="8 12" id="KW-1133">Transmembrane helix</keyword>
<reference evidence="16" key="2">
    <citation type="submission" date="2025-08" db="UniProtKB">
        <authorList>
            <consortium name="RefSeq"/>
        </authorList>
    </citation>
    <scope>IDENTIFICATION</scope>
</reference>
<dbReference type="PANTHER" id="PTHR48061:SF20">
    <property type="entry name" value="LEUCINE-RICH REPEAT RECEPTOR PROTEIN KINASE MSP1-LIKE"/>
    <property type="match status" value="1"/>
</dbReference>
<evidence type="ECO:0000256" key="8">
    <source>
        <dbReference type="ARBA" id="ARBA00022989"/>
    </source>
</evidence>
<dbReference type="OrthoDB" id="1394818at2759"/>
<dbReference type="KEGG" id="ghi:107899562"/>
<dbReference type="InterPro" id="IPR032675">
    <property type="entry name" value="LRR_dom_sf"/>
</dbReference>
<proteinExistence type="inferred from homology"/>
<dbReference type="Pfam" id="PF00560">
    <property type="entry name" value="LRR_1"/>
    <property type="match status" value="6"/>
</dbReference>
<dbReference type="InterPro" id="IPR001611">
    <property type="entry name" value="Leu-rich_rpt"/>
</dbReference>
<dbReference type="FunFam" id="3.80.10.10:FF:000041">
    <property type="entry name" value="LRR receptor-like serine/threonine-protein kinase ERECTA"/>
    <property type="match status" value="1"/>
</dbReference>
<reference evidence="15" key="1">
    <citation type="journal article" date="2020" name="Nat. Genet.">
        <title>Genomic diversifications of five Gossypium allopolyploid species and their impact on cotton improvement.</title>
        <authorList>
            <person name="Chen Z.J."/>
            <person name="Sreedasyam A."/>
            <person name="Ando A."/>
            <person name="Song Q."/>
            <person name="De Santiago L.M."/>
            <person name="Hulse-Kemp A.M."/>
            <person name="Ding M."/>
            <person name="Ye W."/>
            <person name="Kirkbride R.C."/>
            <person name="Jenkins J."/>
            <person name="Plott C."/>
            <person name="Lovell J."/>
            <person name="Lin Y.M."/>
            <person name="Vaughn R."/>
            <person name="Liu B."/>
            <person name="Simpson S."/>
            <person name="Scheffler B.E."/>
            <person name="Wen L."/>
            <person name="Saski C.A."/>
            <person name="Grover C.E."/>
            <person name="Hu G."/>
            <person name="Conover J.L."/>
            <person name="Carlson J.W."/>
            <person name="Shu S."/>
            <person name="Boston L.B."/>
            <person name="Williams M."/>
            <person name="Peterson D.G."/>
            <person name="McGee K."/>
            <person name="Jones D.C."/>
            <person name="Wendel J.F."/>
            <person name="Stelly D.M."/>
            <person name="Grimwood J."/>
            <person name="Schmutz J."/>
        </authorList>
    </citation>
    <scope>NUCLEOTIDE SEQUENCE [LARGE SCALE GENOMIC DNA]</scope>
    <source>
        <strain evidence="15">cv. TM-1</strain>
    </source>
</reference>
<name>A0A1U8IXZ2_GOSHI</name>
<gene>
    <name evidence="16" type="primary">LOC107899562</name>
</gene>
<dbReference type="PROSITE" id="PS51450">
    <property type="entry name" value="LRR"/>
    <property type="match status" value="1"/>
</dbReference>
<dbReference type="InterPro" id="IPR003591">
    <property type="entry name" value="Leu-rich_rpt_typical-subtyp"/>
</dbReference>
<evidence type="ECO:0000256" key="7">
    <source>
        <dbReference type="ARBA" id="ARBA00022737"/>
    </source>
</evidence>
<dbReference type="PANTHER" id="PTHR48061">
    <property type="entry name" value="LEUCINE-RICH REPEAT RECEPTOR PROTEIN KINASE EMS1-LIKE-RELATED"/>
    <property type="match status" value="1"/>
</dbReference>
<feature type="domain" description="Leucine-rich repeat-containing N-terminal plant-type" evidence="14">
    <location>
        <begin position="34"/>
        <end position="72"/>
    </location>
</feature>
<organism evidence="15 16">
    <name type="scientific">Gossypium hirsutum</name>
    <name type="common">Upland cotton</name>
    <name type="synonym">Gossypium mexicanum</name>
    <dbReference type="NCBI Taxonomy" id="3635"/>
    <lineage>
        <taxon>Eukaryota</taxon>
        <taxon>Viridiplantae</taxon>
        <taxon>Streptophyta</taxon>
        <taxon>Embryophyta</taxon>
        <taxon>Tracheophyta</taxon>
        <taxon>Spermatophyta</taxon>
        <taxon>Magnoliopsida</taxon>
        <taxon>eudicotyledons</taxon>
        <taxon>Gunneridae</taxon>
        <taxon>Pentapetalae</taxon>
        <taxon>rosids</taxon>
        <taxon>malvids</taxon>
        <taxon>Malvales</taxon>
        <taxon>Malvaceae</taxon>
        <taxon>Malvoideae</taxon>
        <taxon>Gossypium</taxon>
    </lineage>
</organism>
<evidence type="ECO:0000256" key="3">
    <source>
        <dbReference type="ARBA" id="ARBA00022475"/>
    </source>
</evidence>
<dbReference type="SUPFAM" id="SSF52058">
    <property type="entry name" value="L domain-like"/>
    <property type="match status" value="3"/>
</dbReference>
<dbReference type="GeneID" id="107899562"/>
<dbReference type="Proteomes" id="UP000818029">
    <property type="component" value="Chromosome D04"/>
</dbReference>
<keyword evidence="5 12" id="KW-0812">Transmembrane</keyword>
<evidence type="ECO:0000256" key="5">
    <source>
        <dbReference type="ARBA" id="ARBA00022692"/>
    </source>
</evidence>
<dbReference type="Gene3D" id="3.80.10.10">
    <property type="entry name" value="Ribonuclease Inhibitor"/>
    <property type="match status" value="7"/>
</dbReference>
<dbReference type="AlphaFoldDB" id="A0A1U8IXZ2"/>
<dbReference type="SMART" id="SM00369">
    <property type="entry name" value="LRR_TYP"/>
    <property type="match status" value="10"/>
</dbReference>
<evidence type="ECO:0000256" key="4">
    <source>
        <dbReference type="ARBA" id="ARBA00022614"/>
    </source>
</evidence>
<sequence>MRNSALVSWLFFYSYVATVFRIKAVSVSGQCQSDQQELLLGLKNSLNSSSSEKLLKWNQSRDCCPWDGITCNADGQVIGLDLSKELISGAIDKSNSLFRLRHLQQLNLAYNSFKSKFPSGFENLANLRYLNLSNAGFTGQIPVEISYMTKLVTLDLSKSWLLDLGSLKLKKPNLVMLVQNLTRLQNLYLDGINISADRNKWSQALSSSLPDLQVLSMSGCHLSGPINPSLAKLKSLSIIRLDINNLFGPFPKFFAEFQNLTSLHLGGNNLSGSVPKEILQAPKLQTLDLSFNKLLQGSFLWFPPNASLQSLLVGDTNFGGWLPESISNLGQLTRIELTNCKFNGPLPKTLEKLTQLVYLDFSSNNFSGSVPSFTTLKALTYLNLAGNQLNGSILSTNWSSLLNLVSLDLARNSFSGTVPPTLFQSQSLRIIYLPQNQFTGGFSEVKGEFSLLLEAIDLSRNRLQGPFPMFVFEIQGLCELSLSCNKFSGLITLSAFHKLKNLSVLDLSYNNLSVDSSFINLPLPPFLPSIAKLKLSSCNLTKFPDFLKNLSILDHLDLSNNRIHGKIPSWIWKTQHLSYLNLSLNFLAEFERTSHITSPLVVIDLHGNLLQGQKPIFPPQAAYLDYSSNNFSSVLPHEIGDFLQYASFFSLSGNNIHGSIPKSICQGSSLLVLDLSNNSLSGSIPECLIQMSASLGVLNLKRNNLNSNISDTFPENCLLQTLDLNQNQLGGKVPKSLVKCRMLEVLDLGNNQIDDTFPCHLKSTLRLRVLVLRSNKFKGHANCQENITWPMLQIIDLASNSFSGKLPQGLLMTWNAMMTENNEHYSEILHFQIMKLSELSFQDSMTVTMKGIELELVKILTIFTSIDFSSNKFEGPIPEAIGDFRALYLLNLSNNALTGTVPSFLGNLPKLEALDLSSNHLIGQIPPQLANLNFLSFLNLSNNELIGKIPLGTQIQSFPEASFENNAGLCGPPLKARCEFPPVTKVGPPNPRTGNHINWNLKSVEIGFVFGLGAVIVPLMFWKRWRIWYSKRIDRVLFKFFPKLDHRNRNHRTIAQWIQGRRL</sequence>
<dbReference type="Pfam" id="PF08263">
    <property type="entry name" value="LRRNT_2"/>
    <property type="match status" value="1"/>
</dbReference>
<dbReference type="InterPro" id="IPR046956">
    <property type="entry name" value="RLP23-like"/>
</dbReference>
<dbReference type="RefSeq" id="XP_016680804.1">
    <property type="nucleotide sequence ID" value="XM_016825315.2"/>
</dbReference>
<comment type="similarity">
    <text evidence="2">Belongs to the RLP family.</text>
</comment>
<keyword evidence="6 13" id="KW-0732">Signal</keyword>
<evidence type="ECO:0000313" key="16">
    <source>
        <dbReference type="RefSeq" id="XP_016680804.1"/>
    </source>
</evidence>
<dbReference type="PaxDb" id="3635-A0A1U8IXZ2"/>
<feature type="transmembrane region" description="Helical" evidence="12">
    <location>
        <begin position="1006"/>
        <end position="1022"/>
    </location>
</feature>
<evidence type="ECO:0000256" key="11">
    <source>
        <dbReference type="ARBA" id="ARBA00023180"/>
    </source>
</evidence>
<comment type="subcellular location">
    <subcellularLocation>
        <location evidence="1">Cell membrane</location>
        <topology evidence="1">Single-pass type I membrane protein</topology>
    </subcellularLocation>
</comment>
<keyword evidence="4" id="KW-0433">Leucine-rich repeat</keyword>
<dbReference type="GO" id="GO:0005886">
    <property type="term" value="C:plasma membrane"/>
    <property type="evidence" value="ECO:0007669"/>
    <property type="project" value="UniProtKB-SubCell"/>
</dbReference>
<protein>
    <submittedName>
        <fullName evidence="16">Receptor-like protein 32</fullName>
    </submittedName>
</protein>
<evidence type="ECO:0000256" key="13">
    <source>
        <dbReference type="SAM" id="SignalP"/>
    </source>
</evidence>
<dbReference type="SMR" id="A0A1U8IXZ2"/>
<evidence type="ECO:0000256" key="12">
    <source>
        <dbReference type="SAM" id="Phobius"/>
    </source>
</evidence>
<keyword evidence="10" id="KW-0675">Receptor</keyword>
<dbReference type="OMA" id="HIFIPLC"/>
<dbReference type="PRINTS" id="PR00019">
    <property type="entry name" value="LEURICHRPT"/>
</dbReference>
<feature type="signal peptide" evidence="13">
    <location>
        <begin position="1"/>
        <end position="21"/>
    </location>
</feature>
<dbReference type="Pfam" id="PF13855">
    <property type="entry name" value="LRR_8"/>
    <property type="match status" value="4"/>
</dbReference>
<evidence type="ECO:0000256" key="9">
    <source>
        <dbReference type="ARBA" id="ARBA00023136"/>
    </source>
</evidence>
<evidence type="ECO:0000256" key="10">
    <source>
        <dbReference type="ARBA" id="ARBA00023170"/>
    </source>
</evidence>
<dbReference type="FunFam" id="3.80.10.10:FF:000095">
    <property type="entry name" value="LRR receptor-like serine/threonine-protein kinase GSO1"/>
    <property type="match status" value="1"/>
</dbReference>
<evidence type="ECO:0000259" key="14">
    <source>
        <dbReference type="Pfam" id="PF08263"/>
    </source>
</evidence>
<evidence type="ECO:0000256" key="2">
    <source>
        <dbReference type="ARBA" id="ARBA00009592"/>
    </source>
</evidence>
<evidence type="ECO:0000313" key="15">
    <source>
        <dbReference type="Proteomes" id="UP000818029"/>
    </source>
</evidence>